<comment type="caution">
    <text evidence="1">The sequence shown here is derived from an EMBL/GenBank/DDBJ whole genome shotgun (WGS) entry which is preliminary data.</text>
</comment>
<accession>A0ABW2H4C3</accession>
<dbReference type="RefSeq" id="WP_376809867.1">
    <property type="nucleotide sequence ID" value="NZ_JBHTAC010000050.1"/>
</dbReference>
<reference evidence="2" key="1">
    <citation type="journal article" date="2019" name="Int. J. Syst. Evol. Microbiol.">
        <title>The Global Catalogue of Microorganisms (GCM) 10K type strain sequencing project: providing services to taxonomists for standard genome sequencing and annotation.</title>
        <authorList>
            <consortium name="The Broad Institute Genomics Platform"/>
            <consortium name="The Broad Institute Genome Sequencing Center for Infectious Disease"/>
            <person name="Wu L."/>
            <person name="Ma J."/>
        </authorList>
    </citation>
    <scope>NUCLEOTIDE SEQUENCE [LARGE SCALE GENOMIC DNA]</scope>
    <source>
        <strain evidence="2">CGMCC 1.9106</strain>
    </source>
</reference>
<dbReference type="EMBL" id="JBHTAC010000050">
    <property type="protein sequence ID" value="MFC7247111.1"/>
    <property type="molecule type" value="Genomic_DNA"/>
</dbReference>
<name>A0ABW2H4C3_9ACTN</name>
<keyword evidence="2" id="KW-1185">Reference proteome</keyword>
<proteinExistence type="predicted"/>
<gene>
    <name evidence="1" type="ORF">ACFQO7_31940</name>
</gene>
<evidence type="ECO:0000313" key="2">
    <source>
        <dbReference type="Proteomes" id="UP001596392"/>
    </source>
</evidence>
<sequence length="67" mass="7020">MFARYGLKPWIAAVGGAVDLTSDGLFGEIRKQGYQGIVLTGRQTKPASAAGDANLFETTCAAMGRRG</sequence>
<evidence type="ECO:0000313" key="1">
    <source>
        <dbReference type="EMBL" id="MFC7247111.1"/>
    </source>
</evidence>
<dbReference type="Proteomes" id="UP001596392">
    <property type="component" value="Unassembled WGS sequence"/>
</dbReference>
<protein>
    <submittedName>
        <fullName evidence="1">Uncharacterized protein</fullName>
    </submittedName>
</protein>
<organism evidence="1 2">
    <name type="scientific">Catellatospora aurea</name>
    <dbReference type="NCBI Taxonomy" id="1337874"/>
    <lineage>
        <taxon>Bacteria</taxon>
        <taxon>Bacillati</taxon>
        <taxon>Actinomycetota</taxon>
        <taxon>Actinomycetes</taxon>
        <taxon>Micromonosporales</taxon>
        <taxon>Micromonosporaceae</taxon>
        <taxon>Catellatospora</taxon>
    </lineage>
</organism>